<dbReference type="HAMAP" id="MF_00224">
    <property type="entry name" value="DHO_dh_type1"/>
    <property type="match status" value="1"/>
</dbReference>
<comment type="function">
    <text evidence="11">Catalyzes the conversion of dihydroorotate to orotate.</text>
</comment>
<evidence type="ECO:0000256" key="1">
    <source>
        <dbReference type="ARBA" id="ARBA00004496"/>
    </source>
</evidence>
<dbReference type="InterPro" id="IPR033888">
    <property type="entry name" value="DHOD_1B"/>
</dbReference>
<evidence type="ECO:0000313" key="14">
    <source>
        <dbReference type="Proteomes" id="UP001058120"/>
    </source>
</evidence>
<evidence type="ECO:0000256" key="11">
    <source>
        <dbReference type="HAMAP-Rule" id="MF_00224"/>
    </source>
</evidence>
<sequence length="310" mass="32230">MINMHTTLRAKNGSALELKTPVMSASGTFGYGTEFMPYGDISKLGAIIVKGLSLKPRAGNPLPRIAETPCGMLNAVGLQNDGVEAFISQKLPLLPASEVPIIANIYATSAEDFAELANVLSHEEKVSALEVNISCPNVKAGGVLFGQNPLMAGSIVQAVKKNAGSLPVIVKLSPNVTNIAEMAKAIEEAGADMISCINTITGMAVDIRSRKPLLANIVGGLSGPAVKPVALRCVWQVAQTVSIPVIGIGGIASAKDVLEFILVGASAVEIGTASFTDPAAIFKIIQDLPGLCEELGVKNLEQYRNSLITG</sequence>
<dbReference type="NCBIfam" id="NF005574">
    <property type="entry name" value="PRK07259.1"/>
    <property type="match status" value="1"/>
</dbReference>
<dbReference type="InterPro" id="IPR005720">
    <property type="entry name" value="Dihydroorotate_DH_cat"/>
</dbReference>
<evidence type="ECO:0000259" key="12">
    <source>
        <dbReference type="Pfam" id="PF01180"/>
    </source>
</evidence>
<evidence type="ECO:0000256" key="6">
    <source>
        <dbReference type="ARBA" id="ARBA00022630"/>
    </source>
</evidence>
<dbReference type="PROSITE" id="PS00912">
    <property type="entry name" value="DHODEHASE_2"/>
    <property type="match status" value="1"/>
</dbReference>
<name>A0ABY5XYX4_9BACT</name>
<dbReference type="InterPro" id="IPR050074">
    <property type="entry name" value="DHO_dehydrogenase"/>
</dbReference>
<keyword evidence="5 11" id="KW-0963">Cytoplasm</keyword>
<feature type="domain" description="Dihydroorotate dehydrogenase catalytic" evidence="12">
    <location>
        <begin position="16"/>
        <end position="289"/>
    </location>
</feature>
<dbReference type="InterPro" id="IPR012135">
    <property type="entry name" value="Dihydroorotate_DH_1_2"/>
</dbReference>
<feature type="active site" description="Nucleophile" evidence="11">
    <location>
        <position position="135"/>
    </location>
</feature>
<dbReference type="PIRSF" id="PIRSF000164">
    <property type="entry name" value="DHO_oxidase"/>
    <property type="match status" value="1"/>
</dbReference>
<dbReference type="SUPFAM" id="SSF51395">
    <property type="entry name" value="FMN-linked oxidoreductases"/>
    <property type="match status" value="1"/>
</dbReference>
<comment type="catalytic activity">
    <reaction evidence="11">
        <text>(S)-dihydroorotate + A = orotate + AH2</text>
        <dbReference type="Rhea" id="RHEA:18073"/>
        <dbReference type="ChEBI" id="CHEBI:13193"/>
        <dbReference type="ChEBI" id="CHEBI:17499"/>
        <dbReference type="ChEBI" id="CHEBI:30839"/>
        <dbReference type="ChEBI" id="CHEBI:30864"/>
    </reaction>
</comment>
<feature type="binding site" evidence="11">
    <location>
        <position position="132"/>
    </location>
    <ligand>
        <name>FMN</name>
        <dbReference type="ChEBI" id="CHEBI:58210"/>
    </ligand>
</feature>
<organism evidence="13 14">
    <name type="scientific">Taurinivorans muris</name>
    <dbReference type="NCBI Taxonomy" id="2787751"/>
    <lineage>
        <taxon>Bacteria</taxon>
        <taxon>Pseudomonadati</taxon>
        <taxon>Thermodesulfobacteriota</taxon>
        <taxon>Desulfovibrionia</taxon>
        <taxon>Desulfovibrionales</taxon>
        <taxon>Desulfovibrionaceae</taxon>
        <taxon>Taurinivorans</taxon>
    </lineage>
</organism>
<dbReference type="InterPro" id="IPR049622">
    <property type="entry name" value="Dihydroorotate_DH_I"/>
</dbReference>
<dbReference type="EMBL" id="CP065938">
    <property type="protein sequence ID" value="UWX05090.1"/>
    <property type="molecule type" value="Genomic_DNA"/>
</dbReference>
<reference evidence="13" key="1">
    <citation type="submission" date="2020-12" db="EMBL/GenBank/DDBJ databases">
        <title>Taurinivorans muris gen. nov., sp. nov., fundamental and realized metabolic niche of a ubiquitous sulfidogenic bacterium in the murine intestine.</title>
        <authorList>
            <person name="Ye H."/>
            <person name="Hanson B.T."/>
            <person name="Loy A."/>
        </authorList>
    </citation>
    <scope>NUCLEOTIDE SEQUENCE</scope>
    <source>
        <strain evidence="13">LT0009</strain>
    </source>
</reference>
<feature type="binding site" evidence="11">
    <location>
        <position position="171"/>
    </location>
    <ligand>
        <name>FMN</name>
        <dbReference type="ChEBI" id="CHEBI:58210"/>
    </ligand>
</feature>
<gene>
    <name evidence="11" type="primary">pyrD</name>
    <name evidence="13" type="ORF">JBF11_06320</name>
</gene>
<comment type="subunit">
    <text evidence="4">Heterotetramer of 2 PyrK and 2 PyrD type B subunits.</text>
</comment>
<evidence type="ECO:0000256" key="10">
    <source>
        <dbReference type="ARBA" id="ARBA00023027"/>
    </source>
</evidence>
<feature type="binding site" evidence="11">
    <location>
        <begin position="249"/>
        <end position="250"/>
    </location>
    <ligand>
        <name>FMN</name>
        <dbReference type="ChEBI" id="CHEBI:58210"/>
    </ligand>
</feature>
<feature type="binding site" evidence="11">
    <location>
        <position position="50"/>
    </location>
    <ligand>
        <name>substrate</name>
    </ligand>
</feature>
<feature type="binding site" evidence="11">
    <location>
        <position position="26"/>
    </location>
    <ligand>
        <name>FMN</name>
        <dbReference type="ChEBI" id="CHEBI:58210"/>
    </ligand>
</feature>
<keyword evidence="6 11" id="KW-0285">Flavoprotein</keyword>
<evidence type="ECO:0000256" key="7">
    <source>
        <dbReference type="ARBA" id="ARBA00022643"/>
    </source>
</evidence>
<dbReference type="InterPro" id="IPR001295">
    <property type="entry name" value="Dihydroorotate_DH_CS"/>
</dbReference>
<comment type="pathway">
    <text evidence="2 11">Pyrimidine metabolism; UMP biosynthesis via de novo pathway.</text>
</comment>
<keyword evidence="8 11" id="KW-0665">Pyrimidine biosynthesis</keyword>
<dbReference type="PROSITE" id="PS00911">
    <property type="entry name" value="DHODEHASE_1"/>
    <property type="match status" value="1"/>
</dbReference>
<comment type="subcellular location">
    <subcellularLocation>
        <location evidence="1 11">Cytoplasm</location>
    </subcellularLocation>
</comment>
<dbReference type="InterPro" id="IPR013785">
    <property type="entry name" value="Aldolase_TIM"/>
</dbReference>
<evidence type="ECO:0000313" key="13">
    <source>
        <dbReference type="EMBL" id="UWX05090.1"/>
    </source>
</evidence>
<feature type="binding site" evidence="11">
    <location>
        <position position="223"/>
    </location>
    <ligand>
        <name>FMN</name>
        <dbReference type="ChEBI" id="CHEBI:58210"/>
    </ligand>
</feature>
<dbReference type="InterPro" id="IPR024920">
    <property type="entry name" value="Dihydroorotate_DH_1"/>
</dbReference>
<keyword evidence="7 11" id="KW-0288">FMN</keyword>
<evidence type="ECO:0000256" key="4">
    <source>
        <dbReference type="ARBA" id="ARBA00011669"/>
    </source>
</evidence>
<keyword evidence="9 11" id="KW-0560">Oxidoreductase</keyword>
<accession>A0ABY5XYX4</accession>
<dbReference type="Proteomes" id="UP001058120">
    <property type="component" value="Chromosome"/>
</dbReference>
<feature type="binding site" evidence="11">
    <location>
        <begin position="50"/>
        <end position="51"/>
    </location>
    <ligand>
        <name>FMN</name>
        <dbReference type="ChEBI" id="CHEBI:58210"/>
    </ligand>
</feature>
<dbReference type="EC" id="1.3.-.-" evidence="11"/>
<feature type="binding site" evidence="11">
    <location>
        <position position="132"/>
    </location>
    <ligand>
        <name>substrate</name>
    </ligand>
</feature>
<evidence type="ECO:0000256" key="3">
    <source>
        <dbReference type="ARBA" id="ARBA00008008"/>
    </source>
</evidence>
<protein>
    <recommendedName>
        <fullName evidence="11">Dihydroorotate dehydrogenase</fullName>
        <shortName evidence="11">DHOD</shortName>
        <shortName evidence="11">DHODase</shortName>
        <shortName evidence="11">DHOdehase</shortName>
        <ecNumber evidence="11">1.3.-.-</ecNumber>
    </recommendedName>
</protein>
<evidence type="ECO:0000256" key="2">
    <source>
        <dbReference type="ARBA" id="ARBA00004725"/>
    </source>
</evidence>
<feature type="binding site" evidence="11">
    <location>
        <position position="197"/>
    </location>
    <ligand>
        <name>FMN</name>
        <dbReference type="ChEBI" id="CHEBI:58210"/>
    </ligand>
</feature>
<evidence type="ECO:0000256" key="9">
    <source>
        <dbReference type="ARBA" id="ARBA00023002"/>
    </source>
</evidence>
<feature type="binding site" evidence="11">
    <location>
        <begin position="198"/>
        <end position="199"/>
    </location>
    <ligand>
        <name>substrate</name>
    </ligand>
</feature>
<evidence type="ECO:0000256" key="5">
    <source>
        <dbReference type="ARBA" id="ARBA00022490"/>
    </source>
</evidence>
<keyword evidence="10" id="KW-0520">NAD</keyword>
<dbReference type="Pfam" id="PF01180">
    <property type="entry name" value="DHO_dh"/>
    <property type="match status" value="1"/>
</dbReference>
<dbReference type="PANTHER" id="PTHR48109:SF1">
    <property type="entry name" value="DIHYDROOROTATE DEHYDROGENASE (FUMARATE)"/>
    <property type="match status" value="1"/>
</dbReference>
<dbReference type="PANTHER" id="PTHR48109">
    <property type="entry name" value="DIHYDROOROTATE DEHYDROGENASE (QUINONE), MITOCHONDRIAL-RELATED"/>
    <property type="match status" value="1"/>
</dbReference>
<proteinExistence type="inferred from homology"/>
<keyword evidence="14" id="KW-1185">Reference proteome</keyword>
<dbReference type="CDD" id="cd04740">
    <property type="entry name" value="DHOD_1B_like"/>
    <property type="match status" value="1"/>
</dbReference>
<dbReference type="GO" id="GO:0004589">
    <property type="term" value="F:dihydroorotate dehydrogenase (NAD+) activity"/>
    <property type="evidence" value="ECO:0007669"/>
    <property type="project" value="UniProtKB-EC"/>
</dbReference>
<comment type="cofactor">
    <cofactor evidence="11">
        <name>FMN</name>
        <dbReference type="ChEBI" id="CHEBI:58210"/>
    </cofactor>
    <text evidence="11">Binds 1 FMN per subunit.</text>
</comment>
<dbReference type="NCBIfam" id="TIGR01037">
    <property type="entry name" value="pyrD_sub1_fam"/>
    <property type="match status" value="1"/>
</dbReference>
<feature type="binding site" evidence="11">
    <location>
        <begin position="271"/>
        <end position="272"/>
    </location>
    <ligand>
        <name>FMN</name>
        <dbReference type="ChEBI" id="CHEBI:58210"/>
    </ligand>
</feature>
<dbReference type="Gene3D" id="3.20.20.70">
    <property type="entry name" value="Aldolase class I"/>
    <property type="match status" value="1"/>
</dbReference>
<evidence type="ECO:0000256" key="8">
    <source>
        <dbReference type="ARBA" id="ARBA00022975"/>
    </source>
</evidence>
<dbReference type="RefSeq" id="WP_334314653.1">
    <property type="nucleotide sequence ID" value="NZ_CP065938.1"/>
</dbReference>
<feature type="binding site" evidence="11">
    <location>
        <begin position="74"/>
        <end position="78"/>
    </location>
    <ligand>
        <name>substrate</name>
    </ligand>
</feature>
<feature type="binding site" evidence="11">
    <location>
        <position position="104"/>
    </location>
    <ligand>
        <name>FMN</name>
        <dbReference type="ChEBI" id="CHEBI:58210"/>
    </ligand>
</feature>
<comment type="similarity">
    <text evidence="3 11">Belongs to the dihydroorotate dehydrogenase family. Type 1 subfamily.</text>
</comment>